<dbReference type="EMBL" id="CM031824">
    <property type="protein sequence ID" value="KAG6625594.1"/>
    <property type="molecule type" value="Genomic_DNA"/>
</dbReference>
<dbReference type="Proteomes" id="UP000811609">
    <property type="component" value="Chromosome 16"/>
</dbReference>
<gene>
    <name evidence="1" type="ORF">CIPAW_16G108500</name>
</gene>
<keyword evidence="2" id="KW-1185">Reference proteome</keyword>
<protein>
    <submittedName>
        <fullName evidence="1">Uncharacterized protein</fullName>
    </submittedName>
</protein>
<sequence length="175" mass="20333">MKFLGFQYYIFWNLIIQYPYIWQGNAISTTAMVKGSRNPTRYRVTCKVEKVRPFCKNIQDIHHALYGLPTATDDVEEEEPIRWMRRGIEGGLAEGSIWCIRGVRGSNLHMQRHNQVDGEGRLRESHGEGKMEIKGDLFVCFGFRGQEEGIMLVRYGAELDISAVKTQFTDQRKRR</sequence>
<comment type="caution">
    <text evidence="1">The sequence shown here is derived from an EMBL/GenBank/DDBJ whole genome shotgun (WGS) entry which is preliminary data.</text>
</comment>
<name>A0A8T1N964_CARIL</name>
<evidence type="ECO:0000313" key="1">
    <source>
        <dbReference type="EMBL" id="KAG6625594.1"/>
    </source>
</evidence>
<reference evidence="1" key="1">
    <citation type="submission" date="2020-12" db="EMBL/GenBank/DDBJ databases">
        <title>WGS assembly of Carya illinoinensis cv. Pawnee.</title>
        <authorList>
            <person name="Platts A."/>
            <person name="Shu S."/>
            <person name="Wright S."/>
            <person name="Barry K."/>
            <person name="Edger P."/>
            <person name="Pires J.C."/>
            <person name="Schmutz J."/>
        </authorList>
    </citation>
    <scope>NUCLEOTIDE SEQUENCE</scope>
    <source>
        <tissue evidence="1">Leaf</tissue>
    </source>
</reference>
<accession>A0A8T1N964</accession>
<dbReference type="AlphaFoldDB" id="A0A8T1N964"/>
<organism evidence="1 2">
    <name type="scientific">Carya illinoinensis</name>
    <name type="common">Pecan</name>
    <dbReference type="NCBI Taxonomy" id="32201"/>
    <lineage>
        <taxon>Eukaryota</taxon>
        <taxon>Viridiplantae</taxon>
        <taxon>Streptophyta</taxon>
        <taxon>Embryophyta</taxon>
        <taxon>Tracheophyta</taxon>
        <taxon>Spermatophyta</taxon>
        <taxon>Magnoliopsida</taxon>
        <taxon>eudicotyledons</taxon>
        <taxon>Gunneridae</taxon>
        <taxon>Pentapetalae</taxon>
        <taxon>rosids</taxon>
        <taxon>fabids</taxon>
        <taxon>Fagales</taxon>
        <taxon>Juglandaceae</taxon>
        <taxon>Carya</taxon>
    </lineage>
</organism>
<proteinExistence type="predicted"/>
<evidence type="ECO:0000313" key="2">
    <source>
        <dbReference type="Proteomes" id="UP000811609"/>
    </source>
</evidence>